<dbReference type="EMBL" id="MTKT01002957">
    <property type="protein sequence ID" value="OWM76838.1"/>
    <property type="molecule type" value="Genomic_DNA"/>
</dbReference>
<feature type="domain" description="ACT" evidence="3">
    <location>
        <begin position="353"/>
        <end position="429"/>
    </location>
</feature>
<dbReference type="PANTHER" id="PTHR31096">
    <property type="entry name" value="ACT DOMAIN-CONTAINING PROTEIN ACR4-RELATED"/>
    <property type="match status" value="1"/>
</dbReference>
<reference evidence="5" key="1">
    <citation type="journal article" date="2017" name="Plant J.">
        <title>The pomegranate (Punica granatum L.) genome and the genomics of punicalagin biosynthesis.</title>
        <authorList>
            <person name="Qin G."/>
            <person name="Xu C."/>
            <person name="Ming R."/>
            <person name="Tang H."/>
            <person name="Guyot R."/>
            <person name="Kramer E.M."/>
            <person name="Hu Y."/>
            <person name="Yi X."/>
            <person name="Qi Y."/>
            <person name="Xu X."/>
            <person name="Gao Z."/>
            <person name="Pan H."/>
            <person name="Jian J."/>
            <person name="Tian Y."/>
            <person name="Yue Z."/>
            <person name="Xu Y."/>
        </authorList>
    </citation>
    <scope>NUCLEOTIDE SEQUENCE [LARGE SCALE GENOMIC DNA]</scope>
    <source>
        <strain evidence="5">cv. Dabenzi</strain>
    </source>
</reference>
<dbReference type="AlphaFoldDB" id="A0A218WWG9"/>
<evidence type="ECO:0000256" key="1">
    <source>
        <dbReference type="ARBA" id="ARBA00022737"/>
    </source>
</evidence>
<dbReference type="Proteomes" id="UP000197138">
    <property type="component" value="Unassembled WGS sequence"/>
</dbReference>
<comment type="caution">
    <text evidence="4">The sequence shown here is derived from an EMBL/GenBank/DDBJ whole genome shotgun (WGS) entry which is preliminary data.</text>
</comment>
<evidence type="ECO:0000259" key="3">
    <source>
        <dbReference type="PROSITE" id="PS51671"/>
    </source>
</evidence>
<dbReference type="PANTHER" id="PTHR31096:SF22">
    <property type="entry name" value="ACT DOMAIN-CONTAINING PROTEIN ACR4"/>
    <property type="match status" value="1"/>
</dbReference>
<organism evidence="4 5">
    <name type="scientific">Punica granatum</name>
    <name type="common">Pomegranate</name>
    <dbReference type="NCBI Taxonomy" id="22663"/>
    <lineage>
        <taxon>Eukaryota</taxon>
        <taxon>Viridiplantae</taxon>
        <taxon>Streptophyta</taxon>
        <taxon>Embryophyta</taxon>
        <taxon>Tracheophyta</taxon>
        <taxon>Spermatophyta</taxon>
        <taxon>Magnoliopsida</taxon>
        <taxon>eudicotyledons</taxon>
        <taxon>Gunneridae</taxon>
        <taxon>Pentapetalae</taxon>
        <taxon>rosids</taxon>
        <taxon>malvids</taxon>
        <taxon>Myrtales</taxon>
        <taxon>Lythraceae</taxon>
        <taxon>Punica</taxon>
    </lineage>
</organism>
<gene>
    <name evidence="4" type="ORF">CDL15_Pgr016485</name>
</gene>
<feature type="domain" description="ACT" evidence="3">
    <location>
        <begin position="51"/>
        <end position="127"/>
    </location>
</feature>
<name>A0A218WWG9_PUNGR</name>
<accession>A0A218WWG9</accession>
<sequence>MLSCADTDRTVSSEIVRILSSTTKDELAKCIRRFNLPRVTVDNDACSNATVIRVNSNKNHGILLEVVQVITDLNLIVKKAYIASDGGWFMDVFNVTDQHGNKIEDEVVLDYIRNVLVSESSIPVSTESTGLNPSTEHTTIELLGSDRPGLISDVSAVLTDLGCNIVNGEVWTHNTRAASLIQITDADTGSAISDPIRLSNLKELLNNLLNCNDESRNAKTMVCHEVRHPTRWLHQMMLNDRDYDCSDHDKLSDQDEEKRLPTVEIDKWRDNDYSVVIIRSKDRPKLLFDTVCTLIDMGYVVFHGNVDAEGPEAYQEYYIRHRDGQPLKTDGERERLMKCLRAAIRRGVSEGLRLELCTADRVGLLSDVTRILREYGLTLTRAEVTTDGGKVANTFYVRNALGCPVDSRTIDSIRESIGKSELKVKGSPEDEIRPVAQESPTRFLSNCLLKSQSFSYFSLLRSYFLLGIGISRT</sequence>
<feature type="domain" description="ACT" evidence="3">
    <location>
        <begin position="139"/>
        <end position="222"/>
    </location>
</feature>
<evidence type="ECO:0000313" key="5">
    <source>
        <dbReference type="Proteomes" id="UP000197138"/>
    </source>
</evidence>
<dbReference type="GO" id="GO:0016597">
    <property type="term" value="F:amino acid binding"/>
    <property type="evidence" value="ECO:0007669"/>
    <property type="project" value="UniProtKB-UniRule"/>
</dbReference>
<evidence type="ECO:0000313" key="4">
    <source>
        <dbReference type="EMBL" id="OWM76838.1"/>
    </source>
</evidence>
<dbReference type="Gene3D" id="3.30.70.260">
    <property type="match status" value="2"/>
</dbReference>
<dbReference type="PROSITE" id="PS51671">
    <property type="entry name" value="ACT"/>
    <property type="match status" value="3"/>
</dbReference>
<keyword evidence="1 2" id="KW-0677">Repeat</keyword>
<dbReference type="InterPro" id="IPR002912">
    <property type="entry name" value="ACT_dom"/>
</dbReference>
<comment type="function">
    <text evidence="2">Binds amino acids.</text>
</comment>
<dbReference type="Pfam" id="PF01842">
    <property type="entry name" value="ACT"/>
    <property type="match status" value="2"/>
</dbReference>
<dbReference type="InterPro" id="IPR040217">
    <property type="entry name" value="ACR1-12"/>
</dbReference>
<proteinExistence type="predicted"/>
<protein>
    <recommendedName>
        <fullName evidence="2">ACT domain-containing protein ACR</fullName>
    </recommendedName>
    <alternativeName>
        <fullName evidence="2">Protein ACT DOMAIN REPEATS</fullName>
    </alternativeName>
</protein>
<dbReference type="SUPFAM" id="SSF55021">
    <property type="entry name" value="ACT-like"/>
    <property type="match status" value="3"/>
</dbReference>
<dbReference type="CDD" id="cd04897">
    <property type="entry name" value="ACT_ACR_3"/>
    <property type="match status" value="1"/>
</dbReference>
<dbReference type="InterPro" id="IPR045865">
    <property type="entry name" value="ACT-like_dom_sf"/>
</dbReference>
<evidence type="ECO:0000256" key="2">
    <source>
        <dbReference type="RuleBase" id="RU369043"/>
    </source>
</evidence>